<comment type="caution">
    <text evidence="2">The sequence shown here is derived from an EMBL/GenBank/DDBJ whole genome shotgun (WGS) entry which is preliminary data.</text>
</comment>
<reference evidence="2" key="1">
    <citation type="submission" date="2021-11" db="EMBL/GenBank/DDBJ databases">
        <title>Legionella maioricencis sp. nov., a new species isolated from hot water samples in Mallorca.</title>
        <authorList>
            <person name="Crespi S."/>
            <person name="Drasar V."/>
            <person name="Salva-Serra F."/>
            <person name="Jaen-Luchoro D."/>
            <person name="Pineiro-Iglesias B."/>
            <person name="Aliaga F."/>
            <person name="Fernandez-Juarez V."/>
            <person name="Coll G."/>
            <person name="Moore E.R.B."/>
            <person name="Bennasar-Figueras A."/>
        </authorList>
    </citation>
    <scope>NUCLEOTIDE SEQUENCE</scope>
    <source>
        <strain evidence="2">HCPI-6</strain>
    </source>
</reference>
<feature type="compositionally biased region" description="Low complexity" evidence="1">
    <location>
        <begin position="239"/>
        <end position="250"/>
    </location>
</feature>
<feature type="region of interest" description="Disordered" evidence="1">
    <location>
        <begin position="235"/>
        <end position="268"/>
    </location>
</feature>
<organism evidence="2 3">
    <name type="scientific">Legionella maioricensis</name>
    <dbReference type="NCBI Taxonomy" id="2896528"/>
    <lineage>
        <taxon>Bacteria</taxon>
        <taxon>Pseudomonadati</taxon>
        <taxon>Pseudomonadota</taxon>
        <taxon>Gammaproteobacteria</taxon>
        <taxon>Legionellales</taxon>
        <taxon>Legionellaceae</taxon>
        <taxon>Legionella</taxon>
    </lineage>
</organism>
<name>A0A9X2D1X3_9GAMM</name>
<evidence type="ECO:0000313" key="3">
    <source>
        <dbReference type="Proteomes" id="UP001139721"/>
    </source>
</evidence>
<accession>A0A9X2D1X3</accession>
<protein>
    <submittedName>
        <fullName evidence="2">Uncharacterized protein</fullName>
    </submittedName>
</protein>
<proteinExistence type="predicted"/>
<keyword evidence="3" id="KW-1185">Reference proteome</keyword>
<dbReference type="AlphaFoldDB" id="A0A9X2D1X3"/>
<dbReference type="Proteomes" id="UP001139721">
    <property type="component" value="Unassembled WGS sequence"/>
</dbReference>
<feature type="compositionally biased region" description="Polar residues" evidence="1">
    <location>
        <begin position="259"/>
        <end position="268"/>
    </location>
</feature>
<dbReference type="EMBL" id="JAJKBJ010000015">
    <property type="protein sequence ID" value="MCL9684824.1"/>
    <property type="molecule type" value="Genomic_DNA"/>
</dbReference>
<gene>
    <name evidence="2" type="ORF">LOX96_12030</name>
</gene>
<evidence type="ECO:0000313" key="2">
    <source>
        <dbReference type="EMBL" id="MCL9684824.1"/>
    </source>
</evidence>
<evidence type="ECO:0000256" key="1">
    <source>
        <dbReference type="SAM" id="MobiDB-lite"/>
    </source>
</evidence>
<dbReference type="RefSeq" id="WP_250423286.1">
    <property type="nucleotide sequence ID" value="NZ_JAJKBJ010000015.1"/>
</dbReference>
<sequence length="268" mass="29365">MAKNKEDVLQAIKELRNDKFQHVPYHEGHILDDAHNHVKTAMATYLQELEDKLRATPDTDQQAIDNISRSVTLLSLTSSGFALLNWGLKLMDNTAEFITGIQRADTDLLKQMGNDVLNTAKDFNSLLDAEEVSLGSKVWITLKAFTQAAIGAIKGLLNGLKEGYEKGEGLETVSSVLQGGVTGAISGFFKNLASSFSESLKDKGVKVEEKPSEEHHTECKNAAVSFRDTMSHLKEENKLAQSLQKQSQSSVEDKAPSLDNLSSDGHHP</sequence>